<name>A0A2X4U5Z5_9NOCA</name>
<evidence type="ECO:0000313" key="2">
    <source>
        <dbReference type="EMBL" id="SQI34613.1"/>
    </source>
</evidence>
<evidence type="ECO:0008006" key="4">
    <source>
        <dbReference type="Google" id="ProtNLM"/>
    </source>
</evidence>
<dbReference type="Proteomes" id="UP000249091">
    <property type="component" value="Chromosome 1"/>
</dbReference>
<proteinExistence type="predicted"/>
<evidence type="ECO:0000313" key="3">
    <source>
        <dbReference type="Proteomes" id="UP000249091"/>
    </source>
</evidence>
<protein>
    <recommendedName>
        <fullName evidence="4">Secreted protein</fullName>
    </recommendedName>
</protein>
<dbReference type="KEGG" id="rcr:NCTC10994_02845"/>
<accession>A0A2X4U5Z5</accession>
<reference evidence="2 3" key="1">
    <citation type="submission" date="2018-06" db="EMBL/GenBank/DDBJ databases">
        <authorList>
            <consortium name="Pathogen Informatics"/>
            <person name="Doyle S."/>
        </authorList>
    </citation>
    <scope>NUCLEOTIDE SEQUENCE [LARGE SCALE GENOMIC DNA]</scope>
    <source>
        <strain evidence="2 3">NCTC10994</strain>
    </source>
</reference>
<sequence length="156" mass="16770">MTIRFLRRAIATVVVAASMSVGLGVGAGTATADTVEIPMTRCWGLSPYIVDQPYAPARLFGWQTEPGRIELSLADVSTLWFFAGYRSDVRLDWHNRSTGARGTLDDSVTVAYPGTGVARFDIRSGPGEVEFTVSAVNSIPLWSIPTTSCGGVVNVW</sequence>
<dbReference type="AlphaFoldDB" id="A0A2X4U5Z5"/>
<feature type="signal peptide" evidence="1">
    <location>
        <begin position="1"/>
        <end position="32"/>
    </location>
</feature>
<feature type="chain" id="PRO_5015898554" description="Secreted protein" evidence="1">
    <location>
        <begin position="33"/>
        <end position="156"/>
    </location>
</feature>
<gene>
    <name evidence="2" type="ORF">NCTC10994_02845</name>
</gene>
<dbReference type="EMBL" id="LS483468">
    <property type="protein sequence ID" value="SQI34613.1"/>
    <property type="molecule type" value="Genomic_DNA"/>
</dbReference>
<evidence type="ECO:0000256" key="1">
    <source>
        <dbReference type="SAM" id="SignalP"/>
    </source>
</evidence>
<organism evidence="2 3">
    <name type="scientific">Rhodococcus coprophilus</name>
    <dbReference type="NCBI Taxonomy" id="38310"/>
    <lineage>
        <taxon>Bacteria</taxon>
        <taxon>Bacillati</taxon>
        <taxon>Actinomycetota</taxon>
        <taxon>Actinomycetes</taxon>
        <taxon>Mycobacteriales</taxon>
        <taxon>Nocardiaceae</taxon>
        <taxon>Rhodococcus</taxon>
    </lineage>
</organism>
<keyword evidence="3" id="KW-1185">Reference proteome</keyword>
<keyword evidence="1" id="KW-0732">Signal</keyword>